<dbReference type="PANTHER" id="PTHR46390:SF1">
    <property type="entry name" value="MANNOSE-1-PHOSPHATE GUANYLYLTRANSFERASE"/>
    <property type="match status" value="1"/>
</dbReference>
<protein>
    <submittedName>
        <fullName evidence="3">Mannose-1-phosphate guanylyltransferase</fullName>
    </submittedName>
</protein>
<feature type="domain" description="MannoseP isomerase/GMP-like beta-helix" evidence="2">
    <location>
        <begin position="289"/>
        <end position="344"/>
    </location>
</feature>
<dbReference type="GO" id="GO:0009298">
    <property type="term" value="P:GDP-mannose biosynthetic process"/>
    <property type="evidence" value="ECO:0007669"/>
    <property type="project" value="TreeGrafter"/>
</dbReference>
<dbReference type="InterPro" id="IPR049577">
    <property type="entry name" value="GMPP_N"/>
</dbReference>
<dbReference type="InterPro" id="IPR029044">
    <property type="entry name" value="Nucleotide-diphossugar_trans"/>
</dbReference>
<feature type="domain" description="Nucleotidyl transferase" evidence="1">
    <location>
        <begin position="3"/>
        <end position="282"/>
    </location>
</feature>
<evidence type="ECO:0000259" key="2">
    <source>
        <dbReference type="Pfam" id="PF22640"/>
    </source>
</evidence>
<accession>A0A2M6WCH6</accession>
<organism evidence="3 4">
    <name type="scientific">Candidatus Komeilibacteria bacterium CG10_big_fil_rev_8_21_14_0_10_41_13</name>
    <dbReference type="NCBI Taxonomy" id="1974476"/>
    <lineage>
        <taxon>Bacteria</taxon>
        <taxon>Candidatus Komeiliibacteriota</taxon>
    </lineage>
</organism>
<dbReference type="CDD" id="cd02509">
    <property type="entry name" value="GDP-M1P_Guanylyltransferase"/>
    <property type="match status" value="1"/>
</dbReference>
<proteinExistence type="predicted"/>
<keyword evidence="3" id="KW-0808">Transferase</keyword>
<gene>
    <name evidence="3" type="ORF">COU22_01850</name>
</gene>
<dbReference type="EMBL" id="PFBO01000056">
    <property type="protein sequence ID" value="PIT90490.1"/>
    <property type="molecule type" value="Genomic_DNA"/>
</dbReference>
<dbReference type="Proteomes" id="UP000230543">
    <property type="component" value="Unassembled WGS sequence"/>
</dbReference>
<dbReference type="SUPFAM" id="SSF159283">
    <property type="entry name" value="Guanosine diphospho-D-mannose pyrophosphorylase/mannose-6-phosphate isomerase linker domain"/>
    <property type="match status" value="1"/>
</dbReference>
<evidence type="ECO:0000313" key="3">
    <source>
        <dbReference type="EMBL" id="PIT90490.1"/>
    </source>
</evidence>
<dbReference type="InterPro" id="IPR054566">
    <property type="entry name" value="ManC/GMP-like_b-helix"/>
</dbReference>
<comment type="caution">
    <text evidence="3">The sequence shown here is derived from an EMBL/GenBank/DDBJ whole genome shotgun (WGS) entry which is preliminary data.</text>
</comment>
<dbReference type="InterPro" id="IPR051161">
    <property type="entry name" value="Mannose-6P_isomerase_type2"/>
</dbReference>
<dbReference type="Pfam" id="PF22640">
    <property type="entry name" value="ManC_GMP_beta-helix"/>
    <property type="match status" value="1"/>
</dbReference>
<dbReference type="Pfam" id="PF00483">
    <property type="entry name" value="NTP_transferase"/>
    <property type="match status" value="1"/>
</dbReference>
<keyword evidence="3" id="KW-0548">Nucleotidyltransferase</keyword>
<sequence length="353" mass="39987">MKIIILAGGTGSRLWPASKKNNPKQLKPLLGKETLLKSAVKRVKVGFKSSDIFLSINRHQLSAVKRDLKSLVPLKNYITEPVKKDTAAAIGLACLRVIKEDPEAVIATVNSDHHIKNNKEFVRVLKSAEKAVNKYPDHLVLIGLNPSYPETGYGYIKIKKEVDQVGKDKIYSVDSFKEKPDFKTSQKYLKSWQYLWNPAYFVFKAQTMLDLFAKHLPDQHKILMKIKNNPKSLNSEFSKIEPISIDYGIMEKAGKMLCLPANFDWVDVGHWRTLQEVLAKTRDNNVVKGRHVGLNSSGNLIYSYTGKLIATIGLKDLIVVETEEAILVCPKDRAQEVKQLVDKLKEEKLDKYL</sequence>
<dbReference type="InterPro" id="IPR005835">
    <property type="entry name" value="NTP_transferase_dom"/>
</dbReference>
<dbReference type="PANTHER" id="PTHR46390">
    <property type="entry name" value="MANNOSE-1-PHOSPHATE GUANYLYLTRANSFERASE"/>
    <property type="match status" value="1"/>
</dbReference>
<dbReference type="GO" id="GO:0004475">
    <property type="term" value="F:mannose-1-phosphate guanylyltransferase (GTP) activity"/>
    <property type="evidence" value="ECO:0007669"/>
    <property type="project" value="InterPro"/>
</dbReference>
<name>A0A2M6WCH6_9BACT</name>
<dbReference type="AlphaFoldDB" id="A0A2M6WCH6"/>
<dbReference type="SUPFAM" id="SSF53448">
    <property type="entry name" value="Nucleotide-diphospho-sugar transferases"/>
    <property type="match status" value="1"/>
</dbReference>
<evidence type="ECO:0000313" key="4">
    <source>
        <dbReference type="Proteomes" id="UP000230543"/>
    </source>
</evidence>
<reference evidence="4" key="1">
    <citation type="submission" date="2017-09" db="EMBL/GenBank/DDBJ databases">
        <title>Depth-based differentiation of microbial function through sediment-hosted aquifers and enrichment of novel symbionts in the deep terrestrial subsurface.</title>
        <authorList>
            <person name="Probst A.J."/>
            <person name="Ladd B."/>
            <person name="Jarett J.K."/>
            <person name="Geller-Mcgrath D.E."/>
            <person name="Sieber C.M.K."/>
            <person name="Emerson J.B."/>
            <person name="Anantharaman K."/>
            <person name="Thomas B.C."/>
            <person name="Malmstrom R."/>
            <person name="Stieglmeier M."/>
            <person name="Klingl A."/>
            <person name="Woyke T."/>
            <person name="Ryan C.M."/>
            <person name="Banfield J.F."/>
        </authorList>
    </citation>
    <scope>NUCLEOTIDE SEQUENCE [LARGE SCALE GENOMIC DNA]</scope>
</reference>
<dbReference type="Gene3D" id="3.90.550.10">
    <property type="entry name" value="Spore Coat Polysaccharide Biosynthesis Protein SpsA, Chain A"/>
    <property type="match status" value="1"/>
</dbReference>
<evidence type="ECO:0000259" key="1">
    <source>
        <dbReference type="Pfam" id="PF00483"/>
    </source>
</evidence>